<dbReference type="GO" id="GO:0005886">
    <property type="term" value="C:plasma membrane"/>
    <property type="evidence" value="ECO:0007669"/>
    <property type="project" value="TreeGrafter"/>
</dbReference>
<sequence>MLPGPRRLVEFHVGSIEKKNFSMLFCAPSMLPQVERLFKPPRMEIQISLDREQAVYTNKDEVCGHVILRNDSQVDINSITIRMLGSATSRLDAGRVTETHQLFKTNIQLFPPKEFASFSKSRPVTVSPGQHVFPFTFSFPHASECYKASLTHGADSKQTGSRKTHHLLRRLPPSTGDPTTAEEIKYLLEATVQQDGLMRGTHKASRGVYFYCTSTMHLPMRGITDKRSVVCRPDLSEPISPRSQEPICQIEATLLNGPFLVLGQPVPLRVEMTNLPGLSSSNHTVSLHDFQSMLIETTEVRAKGSSESTTRSWIIQTMANLRQSLVPGYDDMAEPVLRVDEGVWTRHVVPTFLTPTFETCNVSRNFKLEIRLGIWFGRDHMRIFEFQFPVYIVSLAIPGLKVEKQEPAPDYYESLGFQNGLLKETM</sequence>
<dbReference type="GO" id="GO:0005829">
    <property type="term" value="C:cytosol"/>
    <property type="evidence" value="ECO:0007669"/>
    <property type="project" value="TreeGrafter"/>
</dbReference>
<accession>A0A0U5FSS2</accession>
<dbReference type="OMA" id="YKLEIRL"/>
<evidence type="ECO:0000259" key="1">
    <source>
        <dbReference type="Pfam" id="PF00339"/>
    </source>
</evidence>
<dbReference type="SUPFAM" id="SSF81296">
    <property type="entry name" value="E set domains"/>
    <property type="match status" value="1"/>
</dbReference>
<dbReference type="InterPro" id="IPR011021">
    <property type="entry name" value="Arrestin-like_N"/>
</dbReference>
<dbReference type="PANTHER" id="PTHR11188:SF166">
    <property type="entry name" value="ARRESTIN (OR S-ANTIGEN), N-TERMINAL DOMAIN PROTEIN (AFU_ORTHOLOGUE AFUA_7G02050)"/>
    <property type="match status" value="1"/>
</dbReference>
<feature type="domain" description="Arrestin-like N-terminal" evidence="1">
    <location>
        <begin position="46"/>
        <end position="143"/>
    </location>
</feature>
<dbReference type="InterPro" id="IPR050357">
    <property type="entry name" value="Arrestin_domain-protein"/>
</dbReference>
<dbReference type="STRING" id="454130.A0A0U5FSS2"/>
<dbReference type="OrthoDB" id="3365616at2759"/>
<dbReference type="GO" id="GO:0031625">
    <property type="term" value="F:ubiquitin protein ligase binding"/>
    <property type="evidence" value="ECO:0007669"/>
    <property type="project" value="TreeGrafter"/>
</dbReference>
<name>A0A0U5FSS2_ASPCI</name>
<protein>
    <recommendedName>
        <fullName evidence="1">Arrestin-like N-terminal domain-containing protein</fullName>
    </recommendedName>
</protein>
<keyword evidence="3" id="KW-1185">Reference proteome</keyword>
<proteinExistence type="predicted"/>
<dbReference type="GO" id="GO:0030674">
    <property type="term" value="F:protein-macromolecule adaptor activity"/>
    <property type="evidence" value="ECO:0007669"/>
    <property type="project" value="TreeGrafter"/>
</dbReference>
<dbReference type="Proteomes" id="UP000054771">
    <property type="component" value="Unassembled WGS sequence"/>
</dbReference>
<dbReference type="Pfam" id="PF00339">
    <property type="entry name" value="Arrestin_N"/>
    <property type="match status" value="1"/>
</dbReference>
<dbReference type="PANTHER" id="PTHR11188">
    <property type="entry name" value="ARRESTIN DOMAIN CONTAINING PROTEIN"/>
    <property type="match status" value="1"/>
</dbReference>
<dbReference type="AlphaFoldDB" id="A0A0U5FSS2"/>
<dbReference type="GO" id="GO:0070086">
    <property type="term" value="P:ubiquitin-dependent endocytosis"/>
    <property type="evidence" value="ECO:0007669"/>
    <property type="project" value="TreeGrafter"/>
</dbReference>
<evidence type="ECO:0000313" key="3">
    <source>
        <dbReference type="Proteomes" id="UP000054771"/>
    </source>
</evidence>
<dbReference type="EMBL" id="CDMC01000003">
    <property type="protein sequence ID" value="CEL02594.1"/>
    <property type="molecule type" value="Genomic_DNA"/>
</dbReference>
<organism evidence="2 3">
    <name type="scientific">Aspergillus calidoustus</name>
    <dbReference type="NCBI Taxonomy" id="454130"/>
    <lineage>
        <taxon>Eukaryota</taxon>
        <taxon>Fungi</taxon>
        <taxon>Dikarya</taxon>
        <taxon>Ascomycota</taxon>
        <taxon>Pezizomycotina</taxon>
        <taxon>Eurotiomycetes</taxon>
        <taxon>Eurotiomycetidae</taxon>
        <taxon>Eurotiales</taxon>
        <taxon>Aspergillaceae</taxon>
        <taxon>Aspergillus</taxon>
        <taxon>Aspergillus subgen. Nidulantes</taxon>
    </lineage>
</organism>
<dbReference type="CDD" id="cd22952">
    <property type="entry name" value="ART10-like"/>
    <property type="match status" value="1"/>
</dbReference>
<dbReference type="InterPro" id="IPR014756">
    <property type="entry name" value="Ig_E-set"/>
</dbReference>
<dbReference type="Gene3D" id="2.60.40.640">
    <property type="match status" value="1"/>
</dbReference>
<reference evidence="3" key="1">
    <citation type="journal article" date="2016" name="Genome Announc.">
        <title>Draft genome sequences of fungus Aspergillus calidoustus.</title>
        <authorList>
            <person name="Horn F."/>
            <person name="Linde J."/>
            <person name="Mattern D.J."/>
            <person name="Walther G."/>
            <person name="Guthke R."/>
            <person name="Scherlach K."/>
            <person name="Martin K."/>
            <person name="Brakhage A.A."/>
            <person name="Petzke L."/>
            <person name="Valiante V."/>
        </authorList>
    </citation>
    <scope>NUCLEOTIDE SEQUENCE [LARGE SCALE GENOMIC DNA]</scope>
    <source>
        <strain evidence="3">SF006504</strain>
    </source>
</reference>
<evidence type="ECO:0000313" key="2">
    <source>
        <dbReference type="EMBL" id="CEL02594.1"/>
    </source>
</evidence>
<dbReference type="InterPro" id="IPR014752">
    <property type="entry name" value="Arrestin-like_C"/>
</dbReference>
<gene>
    <name evidence="2" type="ORF">ASPCAL03761</name>
</gene>